<dbReference type="NCBIfam" id="TIGR02778">
    <property type="entry name" value="ligD_pol"/>
    <property type="match status" value="1"/>
</dbReference>
<comment type="caution">
    <text evidence="2">The sequence shown here is derived from an EMBL/GenBank/DDBJ whole genome shotgun (WGS) entry which is preliminary data.</text>
</comment>
<sequence>MANASATTTVAVAGRQLALSNLSKILYPETGTTKGEVIDYYSRIAPVLLPHLAGRPLSLKRYPDGVAGQGFFAKNVPNGAPDWLRTERLPAPGSTKNRDEIDYIVLPTDDGDALATLVWLANLASIELHVPQWQVGPRGGVRGTDLLVFDLDPGAPATVVECCAVALRLREVLDAEGLVAVAKTSGSKGMQVYARIKPVEWGRTSDYAKAVAQQLEREDPEHVTSVMRRSLRPGKVFIDWSQNNTAKTTVAPYSLRARPAPTVSTPLHWDEVAACRRPEELVFAFDEVLARAADEGDLFAELLGDDRPALPRR</sequence>
<dbReference type="InterPro" id="IPR033649">
    <property type="entry name" value="MtLigD_Pol-like"/>
</dbReference>
<evidence type="ECO:0000313" key="3">
    <source>
        <dbReference type="Proteomes" id="UP001501676"/>
    </source>
</evidence>
<feature type="domain" description="DNA ligase D polymerase" evidence="1">
    <location>
        <begin position="33"/>
        <end position="299"/>
    </location>
</feature>
<gene>
    <name evidence="2" type="ORF">GCM10020369_03200</name>
</gene>
<protein>
    <recommendedName>
        <fullName evidence="1">DNA ligase D polymerase domain-containing protein</fullName>
    </recommendedName>
</protein>
<dbReference type="Gene3D" id="3.90.920.10">
    <property type="entry name" value="DNA primase, PRIM domain"/>
    <property type="match status" value="1"/>
</dbReference>
<evidence type="ECO:0000313" key="2">
    <source>
        <dbReference type="EMBL" id="GAA3382218.1"/>
    </source>
</evidence>
<organism evidence="2 3">
    <name type="scientific">Cryptosporangium minutisporangium</name>
    <dbReference type="NCBI Taxonomy" id="113569"/>
    <lineage>
        <taxon>Bacteria</taxon>
        <taxon>Bacillati</taxon>
        <taxon>Actinomycetota</taxon>
        <taxon>Actinomycetes</taxon>
        <taxon>Cryptosporangiales</taxon>
        <taxon>Cryptosporangiaceae</taxon>
        <taxon>Cryptosporangium</taxon>
    </lineage>
</organism>
<proteinExistence type="predicted"/>
<dbReference type="Proteomes" id="UP001501676">
    <property type="component" value="Unassembled WGS sequence"/>
</dbReference>
<dbReference type="CDD" id="cd04863">
    <property type="entry name" value="MtLigD_Pol_like"/>
    <property type="match status" value="1"/>
</dbReference>
<dbReference type="EMBL" id="BAAAYN010000002">
    <property type="protein sequence ID" value="GAA3382218.1"/>
    <property type="molecule type" value="Genomic_DNA"/>
</dbReference>
<dbReference type="PANTHER" id="PTHR42705:SF2">
    <property type="entry name" value="BIFUNCTIONAL NON-HOMOLOGOUS END JOINING PROTEIN LIGD"/>
    <property type="match status" value="1"/>
</dbReference>
<dbReference type="PANTHER" id="PTHR42705">
    <property type="entry name" value="BIFUNCTIONAL NON-HOMOLOGOUS END JOINING PROTEIN LIGD"/>
    <property type="match status" value="1"/>
</dbReference>
<accession>A0ABP6SR69</accession>
<name>A0ABP6SR69_9ACTN</name>
<keyword evidence="3" id="KW-1185">Reference proteome</keyword>
<dbReference type="InterPro" id="IPR052171">
    <property type="entry name" value="NHEJ_LigD"/>
</dbReference>
<evidence type="ECO:0000259" key="1">
    <source>
        <dbReference type="Pfam" id="PF21686"/>
    </source>
</evidence>
<dbReference type="RefSeq" id="WP_345726101.1">
    <property type="nucleotide sequence ID" value="NZ_BAAAYN010000002.1"/>
</dbReference>
<dbReference type="InterPro" id="IPR014145">
    <property type="entry name" value="LigD_pol_dom"/>
</dbReference>
<dbReference type="Pfam" id="PF21686">
    <property type="entry name" value="LigD_Prim-Pol"/>
    <property type="match status" value="1"/>
</dbReference>
<reference evidence="3" key="1">
    <citation type="journal article" date="2019" name="Int. J. Syst. Evol. Microbiol.">
        <title>The Global Catalogue of Microorganisms (GCM) 10K type strain sequencing project: providing services to taxonomists for standard genome sequencing and annotation.</title>
        <authorList>
            <consortium name="The Broad Institute Genomics Platform"/>
            <consortium name="The Broad Institute Genome Sequencing Center for Infectious Disease"/>
            <person name="Wu L."/>
            <person name="Ma J."/>
        </authorList>
    </citation>
    <scope>NUCLEOTIDE SEQUENCE [LARGE SCALE GENOMIC DNA]</scope>
    <source>
        <strain evidence="3">JCM 9458</strain>
    </source>
</reference>